<comment type="subcellular location">
    <subcellularLocation>
        <location evidence="1">Membrane</location>
        <topology evidence="1">Multi-pass membrane protein</topology>
    </subcellularLocation>
</comment>
<feature type="transmembrane region" description="Helical" evidence="5">
    <location>
        <begin position="172"/>
        <end position="190"/>
    </location>
</feature>
<evidence type="ECO:0000313" key="7">
    <source>
        <dbReference type="EMBL" id="MEK9501914.1"/>
    </source>
</evidence>
<protein>
    <submittedName>
        <fullName evidence="7">Calcium/sodium antiporter</fullName>
    </submittedName>
</protein>
<keyword evidence="2 5" id="KW-0812">Transmembrane</keyword>
<reference evidence="7 8" key="1">
    <citation type="submission" date="2024-02" db="EMBL/GenBank/DDBJ databases">
        <title>A novel Gemmatimonadota bacterium.</title>
        <authorList>
            <person name="Du Z.-J."/>
            <person name="Ye Y.-Q."/>
        </authorList>
    </citation>
    <scope>NUCLEOTIDE SEQUENCE [LARGE SCALE GENOMIC DNA]</scope>
    <source>
        <strain evidence="7 8">DH-20</strain>
    </source>
</reference>
<dbReference type="Gene3D" id="1.20.1420.30">
    <property type="entry name" value="NCX, central ion-binding region"/>
    <property type="match status" value="1"/>
</dbReference>
<evidence type="ECO:0000256" key="1">
    <source>
        <dbReference type="ARBA" id="ARBA00004141"/>
    </source>
</evidence>
<keyword evidence="4 5" id="KW-0472">Membrane</keyword>
<evidence type="ECO:0000256" key="4">
    <source>
        <dbReference type="ARBA" id="ARBA00023136"/>
    </source>
</evidence>
<feature type="transmembrane region" description="Helical" evidence="5">
    <location>
        <begin position="6"/>
        <end position="27"/>
    </location>
</feature>
<feature type="transmembrane region" description="Helical" evidence="5">
    <location>
        <begin position="39"/>
        <end position="62"/>
    </location>
</feature>
<keyword evidence="3 5" id="KW-1133">Transmembrane helix</keyword>
<evidence type="ECO:0000256" key="5">
    <source>
        <dbReference type="SAM" id="Phobius"/>
    </source>
</evidence>
<proteinExistence type="predicted"/>
<gene>
    <name evidence="7" type="ORF">WI372_13055</name>
</gene>
<dbReference type="InterPro" id="IPR004481">
    <property type="entry name" value="K/Na/Ca-exchanger"/>
</dbReference>
<dbReference type="PANTHER" id="PTHR10846">
    <property type="entry name" value="SODIUM/POTASSIUM/CALCIUM EXCHANGER"/>
    <property type="match status" value="1"/>
</dbReference>
<dbReference type="Proteomes" id="UP001484239">
    <property type="component" value="Unassembled WGS sequence"/>
</dbReference>
<feature type="domain" description="Sodium/calcium exchanger membrane region" evidence="6">
    <location>
        <begin position="10"/>
        <end position="147"/>
    </location>
</feature>
<evidence type="ECO:0000259" key="6">
    <source>
        <dbReference type="Pfam" id="PF01699"/>
    </source>
</evidence>
<evidence type="ECO:0000256" key="2">
    <source>
        <dbReference type="ARBA" id="ARBA00022692"/>
    </source>
</evidence>
<dbReference type="EMBL" id="JBBHLI010000008">
    <property type="protein sequence ID" value="MEK9501914.1"/>
    <property type="molecule type" value="Genomic_DNA"/>
</dbReference>
<feature type="transmembrane region" description="Helical" evidence="5">
    <location>
        <begin position="300"/>
        <end position="318"/>
    </location>
</feature>
<dbReference type="InterPro" id="IPR044880">
    <property type="entry name" value="NCX_ion-bd_dom_sf"/>
</dbReference>
<feature type="transmembrane region" description="Helical" evidence="5">
    <location>
        <begin position="82"/>
        <end position="100"/>
    </location>
</feature>
<comment type="caution">
    <text evidence="7">The sequence shown here is derived from an EMBL/GenBank/DDBJ whole genome shotgun (WGS) entry which is preliminary data.</text>
</comment>
<feature type="transmembrane region" description="Helical" evidence="5">
    <location>
        <begin position="134"/>
        <end position="151"/>
    </location>
</feature>
<dbReference type="PANTHER" id="PTHR10846:SF8">
    <property type="entry name" value="INNER MEMBRANE PROTEIN YRBG"/>
    <property type="match status" value="1"/>
</dbReference>
<accession>A0ABU9EB05</accession>
<feature type="transmembrane region" description="Helical" evidence="5">
    <location>
        <begin position="107"/>
        <end position="128"/>
    </location>
</feature>
<evidence type="ECO:0000256" key="3">
    <source>
        <dbReference type="ARBA" id="ARBA00022989"/>
    </source>
</evidence>
<sequence length="362" mass="36089">MTTPLVGDLVSTLVGLVVLTLGADLLVRGASALASRAGIPPLLVGLTVVALGTSAPEIAVSLDAAMGGRGDVALGNVVGSNIFNVLFILGASALAAPLVVKSQLVRLDVPVMVAVSALPLLMGLDGAISRGDGGLLLVLMAAYVAVLALLARRGEGHDAIDVDAVATPSSSPLLDLAFALGGLVLLVLGADALVEGATALARAAGVSELVVGLTVVAAGTSLPELATSLVASLRGQRDLAVGNVVGSNIFNVLAVLGTGAAVSGGLEVAPGLLRFDFPVMLAVGLACLPVFMTGAAITRVEGAVFLAYYLIYAIYLGLHTADHPFQEEFGIAVLGVVLPLTIAVAAAMWLRGPEDETVGDAG</sequence>
<feature type="transmembrane region" description="Helical" evidence="5">
    <location>
        <begin position="245"/>
        <end position="266"/>
    </location>
</feature>
<evidence type="ECO:0000313" key="8">
    <source>
        <dbReference type="Proteomes" id="UP001484239"/>
    </source>
</evidence>
<feature type="domain" description="Sodium/calcium exchanger membrane region" evidence="6">
    <location>
        <begin position="177"/>
        <end position="316"/>
    </location>
</feature>
<dbReference type="Pfam" id="PF01699">
    <property type="entry name" value="Na_Ca_ex"/>
    <property type="match status" value="2"/>
</dbReference>
<name>A0ABU9EB05_9BACT</name>
<feature type="transmembrane region" description="Helical" evidence="5">
    <location>
        <begin position="330"/>
        <end position="350"/>
    </location>
</feature>
<dbReference type="RefSeq" id="WP_405287262.1">
    <property type="nucleotide sequence ID" value="NZ_JBBHLI010000008.1"/>
</dbReference>
<feature type="transmembrane region" description="Helical" evidence="5">
    <location>
        <begin position="210"/>
        <end position="233"/>
    </location>
</feature>
<dbReference type="InterPro" id="IPR004837">
    <property type="entry name" value="NaCa_Exmemb"/>
</dbReference>
<feature type="transmembrane region" description="Helical" evidence="5">
    <location>
        <begin position="272"/>
        <end position="293"/>
    </location>
</feature>
<keyword evidence="8" id="KW-1185">Reference proteome</keyword>
<organism evidence="7 8">
    <name type="scientific">Gaopeijia maritima</name>
    <dbReference type="NCBI Taxonomy" id="3119007"/>
    <lineage>
        <taxon>Bacteria</taxon>
        <taxon>Pseudomonadati</taxon>
        <taxon>Gemmatimonadota</taxon>
        <taxon>Longimicrobiia</taxon>
        <taxon>Gaopeijiales</taxon>
        <taxon>Gaopeijiaceae</taxon>
        <taxon>Gaopeijia</taxon>
    </lineage>
</organism>
<dbReference type="NCBIfam" id="TIGR00367">
    <property type="entry name" value="calcium/sodium antiporter"/>
    <property type="match status" value="1"/>
</dbReference>